<reference evidence="1 2" key="1">
    <citation type="submission" date="2020-09" db="EMBL/GenBank/DDBJ databases">
        <title>De no assembly of potato wild relative species, Solanum commersonii.</title>
        <authorList>
            <person name="Cho K."/>
        </authorList>
    </citation>
    <scope>NUCLEOTIDE SEQUENCE [LARGE SCALE GENOMIC DNA]</scope>
    <source>
        <strain evidence="1">LZ3.2</strain>
        <tissue evidence="1">Leaf</tissue>
    </source>
</reference>
<dbReference type="Proteomes" id="UP000824120">
    <property type="component" value="Chromosome 4"/>
</dbReference>
<name>A0A9J5ZAE1_SOLCO</name>
<accession>A0A9J5ZAE1</accession>
<dbReference type="AlphaFoldDB" id="A0A9J5ZAE1"/>
<keyword evidence="2" id="KW-1185">Reference proteome</keyword>
<evidence type="ECO:0000313" key="1">
    <source>
        <dbReference type="EMBL" id="KAG5608879.1"/>
    </source>
</evidence>
<protein>
    <submittedName>
        <fullName evidence="1">Uncharacterized protein</fullName>
    </submittedName>
</protein>
<dbReference type="EMBL" id="JACXVP010000004">
    <property type="protein sequence ID" value="KAG5608879.1"/>
    <property type="molecule type" value="Genomic_DNA"/>
</dbReference>
<proteinExistence type="predicted"/>
<sequence>MVNHQPLLSLSLTHTVENNIIYFALEFKPFDISRSISRRESWYDWAERGRDQMSRSGFSQNTMEWLCRTLKEASKVKGITVCRWKRQELSTQLLHARNFNNRGSYKSIISIPYAETVGRNKWISRGLDAATTKQDGDIICIDDDTKLSHYEALSRSPNGQFASINAAEHALTGNWSWKKQSLQLQWWTPTVGAIQSRAAIKQTWIRQSGGNSIPKKVRIEFERIGHITQIWNETPVRFYAGEEKEIIGPVTT</sequence>
<gene>
    <name evidence="1" type="ORF">H5410_020160</name>
</gene>
<organism evidence="1 2">
    <name type="scientific">Solanum commersonii</name>
    <name type="common">Commerson's wild potato</name>
    <name type="synonym">Commerson's nightshade</name>
    <dbReference type="NCBI Taxonomy" id="4109"/>
    <lineage>
        <taxon>Eukaryota</taxon>
        <taxon>Viridiplantae</taxon>
        <taxon>Streptophyta</taxon>
        <taxon>Embryophyta</taxon>
        <taxon>Tracheophyta</taxon>
        <taxon>Spermatophyta</taxon>
        <taxon>Magnoliopsida</taxon>
        <taxon>eudicotyledons</taxon>
        <taxon>Gunneridae</taxon>
        <taxon>Pentapetalae</taxon>
        <taxon>asterids</taxon>
        <taxon>lamiids</taxon>
        <taxon>Solanales</taxon>
        <taxon>Solanaceae</taxon>
        <taxon>Solanoideae</taxon>
        <taxon>Solaneae</taxon>
        <taxon>Solanum</taxon>
    </lineage>
</organism>
<evidence type="ECO:0000313" key="2">
    <source>
        <dbReference type="Proteomes" id="UP000824120"/>
    </source>
</evidence>
<comment type="caution">
    <text evidence="1">The sequence shown here is derived from an EMBL/GenBank/DDBJ whole genome shotgun (WGS) entry which is preliminary data.</text>
</comment>